<dbReference type="GO" id="GO:0003677">
    <property type="term" value="F:DNA binding"/>
    <property type="evidence" value="ECO:0007669"/>
    <property type="project" value="InterPro"/>
</dbReference>
<keyword evidence="2" id="KW-1185">Reference proteome</keyword>
<dbReference type="AlphaFoldDB" id="A0A162CQ59"/>
<dbReference type="RefSeq" id="WP_061950162.1">
    <property type="nucleotide sequence ID" value="NZ_LTAO01000039.1"/>
</dbReference>
<evidence type="ECO:0000313" key="2">
    <source>
        <dbReference type="Proteomes" id="UP000075806"/>
    </source>
</evidence>
<dbReference type="STRING" id="519424.AZF04_12905"/>
<dbReference type="Pfam" id="PF02583">
    <property type="entry name" value="Trns_repr_metal"/>
    <property type="match status" value="1"/>
</dbReference>
<dbReference type="InterPro" id="IPR003735">
    <property type="entry name" value="Metal_Tscrpt_repr"/>
</dbReference>
<organism evidence="1 2">
    <name type="scientific">Alkalihalobacillus trypoxylicola</name>
    <dbReference type="NCBI Taxonomy" id="519424"/>
    <lineage>
        <taxon>Bacteria</taxon>
        <taxon>Bacillati</taxon>
        <taxon>Bacillota</taxon>
        <taxon>Bacilli</taxon>
        <taxon>Bacillales</taxon>
        <taxon>Bacillaceae</taxon>
        <taxon>Alkalihalobacillus</taxon>
    </lineage>
</organism>
<reference evidence="1" key="1">
    <citation type="submission" date="2016-02" db="EMBL/GenBank/DDBJ databases">
        <title>Genome sequence of Bacillus trypoxylicola KCTC 13244(T).</title>
        <authorList>
            <person name="Jeong H."/>
            <person name="Park S.-H."/>
            <person name="Choi S.-K."/>
        </authorList>
    </citation>
    <scope>NUCLEOTIDE SEQUENCE [LARGE SCALE GENOMIC DNA]</scope>
    <source>
        <strain evidence="1">KCTC 13244</strain>
    </source>
</reference>
<dbReference type="CDD" id="cd10155">
    <property type="entry name" value="BsYrkD-like_DUF156"/>
    <property type="match status" value="1"/>
</dbReference>
<gene>
    <name evidence="1" type="ORF">AZF04_12905</name>
</gene>
<dbReference type="EMBL" id="LTAO01000039">
    <property type="protein sequence ID" value="KYG25982.1"/>
    <property type="molecule type" value="Genomic_DNA"/>
</dbReference>
<evidence type="ECO:0000313" key="1">
    <source>
        <dbReference type="EMBL" id="KYG25982.1"/>
    </source>
</evidence>
<accession>A0A162CQ59</accession>
<dbReference type="OrthoDB" id="9798732at2"/>
<dbReference type="GO" id="GO:0045892">
    <property type="term" value="P:negative regulation of DNA-templated transcription"/>
    <property type="evidence" value="ECO:0007669"/>
    <property type="project" value="UniProtKB-ARBA"/>
</dbReference>
<sequence>MEYSKEMMNRLKRVEGQLRGVLRMMEDEKSCKAVITQLTAASSALDVAKAYIVAKNLENSLLEHTDSTTKQEDLIEEAIQLLVKSR</sequence>
<protein>
    <submittedName>
        <fullName evidence="1">Cytoplasmic protein</fullName>
    </submittedName>
</protein>
<comment type="caution">
    <text evidence="1">The sequence shown here is derived from an EMBL/GenBank/DDBJ whole genome shotgun (WGS) entry which is preliminary data.</text>
</comment>
<dbReference type="PANTHER" id="PTHR33677">
    <property type="entry name" value="TRANSCRIPTIONAL REPRESSOR FRMR-RELATED"/>
    <property type="match status" value="1"/>
</dbReference>
<dbReference type="InterPro" id="IPR038390">
    <property type="entry name" value="Metal_Tscrpt_repr_sf"/>
</dbReference>
<dbReference type="Gene3D" id="1.20.58.1000">
    <property type="entry name" value="Metal-sensitive repressor, helix protomer"/>
    <property type="match status" value="1"/>
</dbReference>
<proteinExistence type="predicted"/>
<dbReference type="GO" id="GO:0046872">
    <property type="term" value="F:metal ion binding"/>
    <property type="evidence" value="ECO:0007669"/>
    <property type="project" value="InterPro"/>
</dbReference>
<name>A0A162CQ59_9BACI</name>
<dbReference type="Proteomes" id="UP000075806">
    <property type="component" value="Unassembled WGS sequence"/>
</dbReference>
<dbReference type="PANTHER" id="PTHR33677:SF5">
    <property type="entry name" value="TRANSCRIPTIONAL REPRESSOR FRMR"/>
    <property type="match status" value="1"/>
</dbReference>